<comment type="caution">
    <text evidence="1">The sequence shown here is derived from an EMBL/GenBank/DDBJ whole genome shotgun (WGS) entry which is preliminary data.</text>
</comment>
<dbReference type="AlphaFoldDB" id="A0A1D2MAH2"/>
<proteinExistence type="predicted"/>
<name>A0A1D2MAH2_ORCCI</name>
<organism evidence="1 2">
    <name type="scientific">Orchesella cincta</name>
    <name type="common">Springtail</name>
    <name type="synonym">Podura cincta</name>
    <dbReference type="NCBI Taxonomy" id="48709"/>
    <lineage>
        <taxon>Eukaryota</taxon>
        <taxon>Metazoa</taxon>
        <taxon>Ecdysozoa</taxon>
        <taxon>Arthropoda</taxon>
        <taxon>Hexapoda</taxon>
        <taxon>Collembola</taxon>
        <taxon>Entomobryomorpha</taxon>
        <taxon>Entomobryoidea</taxon>
        <taxon>Orchesellidae</taxon>
        <taxon>Orchesellinae</taxon>
        <taxon>Orchesella</taxon>
    </lineage>
</organism>
<dbReference type="EMBL" id="LJIJ01002297">
    <property type="protein sequence ID" value="ODM89912.1"/>
    <property type="molecule type" value="Genomic_DNA"/>
</dbReference>
<sequence length="168" mass="18410">MSSRKGQLGAVNKDLAAQTKLQEQLSTILNCKEHFNKVCEDPALQTFQSEVIGLLNAMKLFVHLDTGLREKLYDASNGVPHCHEIVSSSTAVWMPSESTHLKVSKGMTAKLRDGVVGEAFRSKEPLLNGESTFERFLRGEVEWRKGGFISSTPSVHSNSEGFACGIGK</sequence>
<evidence type="ECO:0000313" key="1">
    <source>
        <dbReference type="EMBL" id="ODM89912.1"/>
    </source>
</evidence>
<dbReference type="Proteomes" id="UP000094527">
    <property type="component" value="Unassembled WGS sequence"/>
</dbReference>
<keyword evidence="2" id="KW-1185">Reference proteome</keyword>
<reference evidence="1 2" key="1">
    <citation type="journal article" date="2016" name="Genome Biol. Evol.">
        <title>Gene Family Evolution Reflects Adaptation to Soil Environmental Stressors in the Genome of the Collembolan Orchesella cincta.</title>
        <authorList>
            <person name="Faddeeva-Vakhrusheva A."/>
            <person name="Derks M.F."/>
            <person name="Anvar S.Y."/>
            <person name="Agamennone V."/>
            <person name="Suring W."/>
            <person name="Smit S."/>
            <person name="van Straalen N.M."/>
            <person name="Roelofs D."/>
        </authorList>
    </citation>
    <scope>NUCLEOTIDE SEQUENCE [LARGE SCALE GENOMIC DNA]</scope>
    <source>
        <tissue evidence="1">Mixed pool</tissue>
    </source>
</reference>
<gene>
    <name evidence="1" type="ORF">Ocin01_16769</name>
</gene>
<accession>A0A1D2MAH2</accession>
<evidence type="ECO:0000313" key="2">
    <source>
        <dbReference type="Proteomes" id="UP000094527"/>
    </source>
</evidence>
<protein>
    <submittedName>
        <fullName evidence="1">Uncharacterized protein</fullName>
    </submittedName>
</protein>